<dbReference type="AlphaFoldDB" id="A0A939BPA6"/>
<name>A0A939BPA6_9FIRM</name>
<evidence type="ECO:0000313" key="3">
    <source>
        <dbReference type="Proteomes" id="UP000774000"/>
    </source>
</evidence>
<sequence>MKLKTFLFLLLVILFTQISYAQDSNVNQYGNFSFQTDIITHHWESKFYNEDPRLVVLEYHRDDSKLYGIASFENSFYQSSWYVYGGKTYPIYQKHDFRLRWKFTYGIVHGYDDENGKYGGFINQLGTFPAVLPTVGFNYKHLVVELVPLANEGFMITSGLRF</sequence>
<evidence type="ECO:0000256" key="1">
    <source>
        <dbReference type="SAM" id="SignalP"/>
    </source>
</evidence>
<feature type="chain" id="PRO_5037919668" description="DUF3575 domain-containing protein" evidence="1">
    <location>
        <begin position="22"/>
        <end position="162"/>
    </location>
</feature>
<keyword evidence="3" id="KW-1185">Reference proteome</keyword>
<gene>
    <name evidence="2" type="ORF">JOC47_001419</name>
</gene>
<dbReference type="EMBL" id="JAFBDQ010000006">
    <property type="protein sequence ID" value="MBM7556568.1"/>
    <property type="molecule type" value="Genomic_DNA"/>
</dbReference>
<accession>A0A939BPA6</accession>
<evidence type="ECO:0008006" key="4">
    <source>
        <dbReference type="Google" id="ProtNLM"/>
    </source>
</evidence>
<dbReference type="RefSeq" id="WP_204701348.1">
    <property type="nucleotide sequence ID" value="NZ_JAFBDQ010000006.1"/>
</dbReference>
<evidence type="ECO:0000313" key="2">
    <source>
        <dbReference type="EMBL" id="MBM7556568.1"/>
    </source>
</evidence>
<dbReference type="Gene3D" id="2.40.160.20">
    <property type="match status" value="1"/>
</dbReference>
<dbReference type="Proteomes" id="UP000774000">
    <property type="component" value="Unassembled WGS sequence"/>
</dbReference>
<keyword evidence="1" id="KW-0732">Signal</keyword>
<reference evidence="2" key="1">
    <citation type="submission" date="2021-01" db="EMBL/GenBank/DDBJ databases">
        <title>Genomic Encyclopedia of Type Strains, Phase IV (KMG-IV): sequencing the most valuable type-strain genomes for metagenomic binning, comparative biology and taxonomic classification.</title>
        <authorList>
            <person name="Goeker M."/>
        </authorList>
    </citation>
    <scope>NUCLEOTIDE SEQUENCE</scope>
    <source>
        <strain evidence="2">DSM 23230</strain>
    </source>
</reference>
<protein>
    <recommendedName>
        <fullName evidence="4">DUF3575 domain-containing protein</fullName>
    </recommendedName>
</protein>
<feature type="signal peptide" evidence="1">
    <location>
        <begin position="1"/>
        <end position="21"/>
    </location>
</feature>
<organism evidence="2 3">
    <name type="scientific">Halanaerobacter jeridensis</name>
    <dbReference type="NCBI Taxonomy" id="706427"/>
    <lineage>
        <taxon>Bacteria</taxon>
        <taxon>Bacillati</taxon>
        <taxon>Bacillota</taxon>
        <taxon>Clostridia</taxon>
        <taxon>Halanaerobiales</taxon>
        <taxon>Halobacteroidaceae</taxon>
        <taxon>Halanaerobacter</taxon>
    </lineage>
</organism>
<comment type="caution">
    <text evidence="2">The sequence shown here is derived from an EMBL/GenBank/DDBJ whole genome shotgun (WGS) entry which is preliminary data.</text>
</comment>
<proteinExistence type="predicted"/>